<comment type="similarity">
    <text evidence="2">Belongs to the amino acid-polyamine-organocation (APC) superfamily. Spore germination protein (SGP) (TC 2.A.3.9) family.</text>
</comment>
<dbReference type="PANTHER" id="PTHR34975:SF2">
    <property type="entry name" value="SPORE GERMINATION PROTEIN A2"/>
    <property type="match status" value="1"/>
</dbReference>
<feature type="transmembrane region" description="Helical" evidence="8">
    <location>
        <begin position="175"/>
        <end position="199"/>
    </location>
</feature>
<feature type="transmembrane region" description="Helical" evidence="8">
    <location>
        <begin position="268"/>
        <end position="288"/>
    </location>
</feature>
<feature type="transmembrane region" description="Helical" evidence="8">
    <location>
        <begin position="233"/>
        <end position="256"/>
    </location>
</feature>
<evidence type="ECO:0000256" key="8">
    <source>
        <dbReference type="SAM" id="Phobius"/>
    </source>
</evidence>
<keyword evidence="7 8" id="KW-0472">Membrane</keyword>
<proteinExistence type="inferred from homology"/>
<dbReference type="GO" id="GO:0016020">
    <property type="term" value="C:membrane"/>
    <property type="evidence" value="ECO:0007669"/>
    <property type="project" value="UniProtKB-SubCell"/>
</dbReference>
<dbReference type="Pfam" id="PF03845">
    <property type="entry name" value="Spore_permease"/>
    <property type="match status" value="1"/>
</dbReference>
<evidence type="ECO:0000313" key="10">
    <source>
        <dbReference type="Proteomes" id="UP000600247"/>
    </source>
</evidence>
<dbReference type="AlphaFoldDB" id="A0A917GXC8"/>
<feature type="transmembrane region" description="Helical" evidence="8">
    <location>
        <begin position="75"/>
        <end position="94"/>
    </location>
</feature>
<keyword evidence="3" id="KW-0813">Transport</keyword>
<dbReference type="NCBIfam" id="TIGR00912">
    <property type="entry name" value="2A0309"/>
    <property type="match status" value="1"/>
</dbReference>
<evidence type="ECO:0000256" key="1">
    <source>
        <dbReference type="ARBA" id="ARBA00004141"/>
    </source>
</evidence>
<protein>
    <submittedName>
        <fullName evidence="9">Germination protein GerKB</fullName>
    </submittedName>
</protein>
<dbReference type="EMBL" id="BMHY01000001">
    <property type="protein sequence ID" value="GGG59140.1"/>
    <property type="molecule type" value="Genomic_DNA"/>
</dbReference>
<keyword evidence="6 8" id="KW-1133">Transmembrane helix</keyword>
<accession>A0A917GXC8</accession>
<evidence type="ECO:0000256" key="2">
    <source>
        <dbReference type="ARBA" id="ARBA00007998"/>
    </source>
</evidence>
<evidence type="ECO:0000313" key="9">
    <source>
        <dbReference type="EMBL" id="GGG59140.1"/>
    </source>
</evidence>
<feature type="transmembrane region" description="Helical" evidence="8">
    <location>
        <begin position="37"/>
        <end position="54"/>
    </location>
</feature>
<evidence type="ECO:0000256" key="4">
    <source>
        <dbReference type="ARBA" id="ARBA00022544"/>
    </source>
</evidence>
<evidence type="ECO:0000256" key="7">
    <source>
        <dbReference type="ARBA" id="ARBA00023136"/>
    </source>
</evidence>
<organism evidence="9 10">
    <name type="scientific">Paenibacillus radicis</name>
    <name type="common">ex Gao et al. 2016</name>
    <dbReference type="NCBI Taxonomy" id="1737354"/>
    <lineage>
        <taxon>Bacteria</taxon>
        <taxon>Bacillati</taxon>
        <taxon>Bacillota</taxon>
        <taxon>Bacilli</taxon>
        <taxon>Bacillales</taxon>
        <taxon>Paenibacillaceae</taxon>
        <taxon>Paenibacillus</taxon>
    </lineage>
</organism>
<evidence type="ECO:0000256" key="5">
    <source>
        <dbReference type="ARBA" id="ARBA00022692"/>
    </source>
</evidence>
<keyword evidence="10" id="KW-1185">Reference proteome</keyword>
<evidence type="ECO:0000256" key="6">
    <source>
        <dbReference type="ARBA" id="ARBA00022989"/>
    </source>
</evidence>
<sequence>MIPLLAGAFTLAAVWIWMGMSKVYPNLSIVQLAVEVAGRPVGGLIALLYIWYFIQTSSWVTRNLGDFMKTILMPNTPITVFHIMFLGIACYAAIKGIETIARTSEILTPLVIFVMVTIYLCAMKEWDWSKLEPMFQTSFAKLVKDSGPVIGFPYLETVSIMMLAPHVKSRLRTSLLLGMTLATLLLSGIVLVTVGVLGAPRSGHLLYPLYTIVKELQIAEFIENLESTIVIGWTVWIFLKLCIAYYCAVIGICQLFKLKNRAGAAIPLIFLIAGIAITLNDNVIGNIVWDKRYIFQYSCFYGMVLPLLLWMLGKFKKRRRKGPAA</sequence>
<name>A0A917GXC8_9BACL</name>
<keyword evidence="5 8" id="KW-0812">Transmembrane</keyword>
<dbReference type="Proteomes" id="UP000600247">
    <property type="component" value="Unassembled WGS sequence"/>
</dbReference>
<feature type="transmembrane region" description="Helical" evidence="8">
    <location>
        <begin position="106"/>
        <end position="122"/>
    </location>
</feature>
<comment type="caution">
    <text evidence="9">The sequence shown here is derived from an EMBL/GenBank/DDBJ whole genome shotgun (WGS) entry which is preliminary data.</text>
</comment>
<comment type="subcellular location">
    <subcellularLocation>
        <location evidence="1">Membrane</location>
        <topology evidence="1">Multi-pass membrane protein</topology>
    </subcellularLocation>
</comment>
<dbReference type="GO" id="GO:0009847">
    <property type="term" value="P:spore germination"/>
    <property type="evidence" value="ECO:0007669"/>
    <property type="project" value="InterPro"/>
</dbReference>
<evidence type="ECO:0000256" key="3">
    <source>
        <dbReference type="ARBA" id="ARBA00022448"/>
    </source>
</evidence>
<keyword evidence="4" id="KW-0309">Germination</keyword>
<reference evidence="9 10" key="1">
    <citation type="journal article" date="2014" name="Int. J. Syst. Evol. Microbiol.">
        <title>Complete genome sequence of Corynebacterium casei LMG S-19264T (=DSM 44701T), isolated from a smear-ripened cheese.</title>
        <authorList>
            <consortium name="US DOE Joint Genome Institute (JGI-PGF)"/>
            <person name="Walter F."/>
            <person name="Albersmeier A."/>
            <person name="Kalinowski J."/>
            <person name="Ruckert C."/>
        </authorList>
    </citation>
    <scope>NUCLEOTIDE SEQUENCE [LARGE SCALE GENOMIC DNA]</scope>
    <source>
        <strain evidence="9 10">CGMCC 1.15286</strain>
    </source>
</reference>
<dbReference type="InterPro" id="IPR004761">
    <property type="entry name" value="Spore_GerAB"/>
</dbReference>
<dbReference type="PANTHER" id="PTHR34975">
    <property type="entry name" value="SPORE GERMINATION PROTEIN A2"/>
    <property type="match status" value="1"/>
</dbReference>
<feature type="transmembrane region" description="Helical" evidence="8">
    <location>
        <begin position="294"/>
        <end position="312"/>
    </location>
</feature>
<gene>
    <name evidence="9" type="primary">gerKB</name>
    <name evidence="9" type="ORF">GCM10010918_10370</name>
</gene>